<dbReference type="EMBL" id="JAVQLW010000001">
    <property type="protein sequence ID" value="MDS9467967.1"/>
    <property type="molecule type" value="Genomic_DNA"/>
</dbReference>
<accession>A0ABU2HSF0</accession>
<proteinExistence type="predicted"/>
<sequence>MPPSDEPSNITNIAAERFKRAEQQGNHPTDFRASSEMGISIHPVICSLFDLANTHLACEQICRTTFIDATASKVGLTLHKFVDEYATEAFFCRVQGLALQRLFGTKNALRHAIEDSNLVWSEGIGPELPRSELSRLTIIDGIIFAELIGTRALPYVQDMIAGATKDNPVVLSSDFLLNHLMTPYPLSSMRETLHELALDDDIAQERRSLVLSKCLRVLQHASNVPIDTSQAG</sequence>
<keyword evidence="2" id="KW-1185">Reference proteome</keyword>
<comment type="caution">
    <text evidence="1">The sequence shown here is derived from an EMBL/GenBank/DDBJ whole genome shotgun (WGS) entry which is preliminary data.</text>
</comment>
<evidence type="ECO:0000313" key="2">
    <source>
        <dbReference type="Proteomes" id="UP001269144"/>
    </source>
</evidence>
<dbReference type="Proteomes" id="UP001269144">
    <property type="component" value="Unassembled WGS sequence"/>
</dbReference>
<gene>
    <name evidence="1" type="ORF">RGQ15_10360</name>
</gene>
<dbReference type="RefSeq" id="WP_311160143.1">
    <property type="nucleotide sequence ID" value="NZ_JAVQLW010000001.1"/>
</dbReference>
<evidence type="ECO:0000313" key="1">
    <source>
        <dbReference type="EMBL" id="MDS9467967.1"/>
    </source>
</evidence>
<protein>
    <submittedName>
        <fullName evidence="1">Uncharacterized protein</fullName>
    </submittedName>
</protein>
<name>A0ABU2HSF0_9RHOB</name>
<organism evidence="1 2">
    <name type="scientific">Paracoccus aurantius</name>
    <dbReference type="NCBI Taxonomy" id="3073814"/>
    <lineage>
        <taxon>Bacteria</taxon>
        <taxon>Pseudomonadati</taxon>
        <taxon>Pseudomonadota</taxon>
        <taxon>Alphaproteobacteria</taxon>
        <taxon>Rhodobacterales</taxon>
        <taxon>Paracoccaceae</taxon>
        <taxon>Paracoccus</taxon>
    </lineage>
</organism>
<reference evidence="2" key="1">
    <citation type="submission" date="2023-07" db="EMBL/GenBank/DDBJ databases">
        <title>Paracoccus sp. MBLB3053 whole genome sequence.</title>
        <authorList>
            <person name="Hwang C.Y."/>
            <person name="Cho E.-S."/>
            <person name="Seo M.-J."/>
        </authorList>
    </citation>
    <scope>NUCLEOTIDE SEQUENCE [LARGE SCALE GENOMIC DNA]</scope>
    <source>
        <strain evidence="2">MBLB3053</strain>
    </source>
</reference>